<proteinExistence type="predicted"/>
<name>A0AB94IU60_9BACI</name>
<reference evidence="1 2" key="1">
    <citation type="journal article" date="2014" name="Environ. Microbiol.">
        <title>The nitrate-ammonifying and nosZ-carrying bacterium Bacillus vireti is a potent source and sink for nitric and nitrous oxide under high nitrate conditions.</title>
        <authorList>
            <person name="Mania D."/>
            <person name="Heylen K."/>
            <person name="van Spanning R.J."/>
            <person name="Frostegard A."/>
        </authorList>
    </citation>
    <scope>NUCLEOTIDE SEQUENCE [LARGE SCALE GENOMIC DNA]</scope>
    <source>
        <strain evidence="1 2">LMG 21834</strain>
    </source>
</reference>
<sequence>MEDSECPWELKKEGDGHCGEVRVPMGAEKLVVTVTKKLIVPIEGKKEPQRSQSPYFGIQPSTFTYSKIKKQLKILLNCCYYNY</sequence>
<accession>A0AB94IU60</accession>
<evidence type="ECO:0000313" key="2">
    <source>
        <dbReference type="Proteomes" id="UP000018877"/>
    </source>
</evidence>
<organism evidence="1 2">
    <name type="scientific">Neobacillus vireti LMG 21834</name>
    <dbReference type="NCBI Taxonomy" id="1131730"/>
    <lineage>
        <taxon>Bacteria</taxon>
        <taxon>Bacillati</taxon>
        <taxon>Bacillota</taxon>
        <taxon>Bacilli</taxon>
        <taxon>Bacillales</taxon>
        <taxon>Bacillaceae</taxon>
        <taxon>Neobacillus</taxon>
    </lineage>
</organism>
<comment type="caution">
    <text evidence="1">The sequence shown here is derived from an EMBL/GenBank/DDBJ whole genome shotgun (WGS) entry which is preliminary data.</text>
</comment>
<dbReference type="EMBL" id="ALAN01000012">
    <property type="protein sequence ID" value="ETI70624.1"/>
    <property type="molecule type" value="Genomic_DNA"/>
</dbReference>
<gene>
    <name evidence="1" type="ORF">BAVI_01590</name>
</gene>
<protein>
    <submittedName>
        <fullName evidence="1">Uncharacterized protein</fullName>
    </submittedName>
</protein>
<evidence type="ECO:0000313" key="1">
    <source>
        <dbReference type="EMBL" id="ETI70624.1"/>
    </source>
</evidence>
<dbReference type="Proteomes" id="UP000018877">
    <property type="component" value="Unassembled WGS sequence"/>
</dbReference>
<dbReference type="AlphaFoldDB" id="A0AB94IU60"/>
<keyword evidence="2" id="KW-1185">Reference proteome</keyword>